<comment type="caution">
    <text evidence="1">The sequence shown here is derived from an EMBL/GenBank/DDBJ whole genome shotgun (WGS) entry which is preliminary data.</text>
</comment>
<evidence type="ECO:0000313" key="1">
    <source>
        <dbReference type="EMBL" id="KAF7416289.1"/>
    </source>
</evidence>
<sequence length="192" mass="22255">MSHFKYLPLPTFDDEFAQEVEVDEQENSPIDRDIRIEFVQNPPQVQANVPSNEGEAPATVVYITHPDPGLREFITHLVSTYKYIQPPPYHNAEMDELVRFGTEGDFMVDGESRDEIDRSCAALTRVHWPLWCFMLVVWQRGLRQTKAPIKSTKLALYPLTTWVMIGIDDQCRAGVTAARRYIYEFDWCDKGR</sequence>
<dbReference type="GeneID" id="59372395"/>
<dbReference type="RefSeq" id="XP_036625836.1">
    <property type="nucleotide sequence ID" value="XM_036772190.1"/>
</dbReference>
<gene>
    <name evidence="1" type="ORF">PC9H_002554</name>
</gene>
<evidence type="ECO:0000313" key="2">
    <source>
        <dbReference type="Proteomes" id="UP000623687"/>
    </source>
</evidence>
<dbReference type="OrthoDB" id="10361353at2759"/>
<dbReference type="VEuPathDB" id="FungiDB:PC9H_002554"/>
<reference evidence="1" key="1">
    <citation type="submission" date="2019-07" db="EMBL/GenBank/DDBJ databases">
        <authorList>
            <person name="Palmer J.M."/>
        </authorList>
    </citation>
    <scope>NUCLEOTIDE SEQUENCE</scope>
    <source>
        <strain evidence="1">PC9</strain>
    </source>
</reference>
<keyword evidence="2" id="KW-1185">Reference proteome</keyword>
<dbReference type="EMBL" id="JACETU010000011">
    <property type="protein sequence ID" value="KAF7416289.1"/>
    <property type="molecule type" value="Genomic_DNA"/>
</dbReference>
<dbReference type="AlphaFoldDB" id="A0A8H6ZK05"/>
<organism evidence="1 2">
    <name type="scientific">Pleurotus ostreatus</name>
    <name type="common">Oyster mushroom</name>
    <name type="synonym">White-rot fungus</name>
    <dbReference type="NCBI Taxonomy" id="5322"/>
    <lineage>
        <taxon>Eukaryota</taxon>
        <taxon>Fungi</taxon>
        <taxon>Dikarya</taxon>
        <taxon>Basidiomycota</taxon>
        <taxon>Agaricomycotina</taxon>
        <taxon>Agaricomycetes</taxon>
        <taxon>Agaricomycetidae</taxon>
        <taxon>Agaricales</taxon>
        <taxon>Pleurotineae</taxon>
        <taxon>Pleurotaceae</taxon>
        <taxon>Pleurotus</taxon>
    </lineage>
</organism>
<protein>
    <submittedName>
        <fullName evidence="1">Uncharacterized protein</fullName>
    </submittedName>
</protein>
<proteinExistence type="predicted"/>
<dbReference type="Proteomes" id="UP000623687">
    <property type="component" value="Unassembled WGS sequence"/>
</dbReference>
<accession>A0A8H6ZK05</accession>
<name>A0A8H6ZK05_PLEOS</name>